<dbReference type="STRING" id="1352936.M878_08855"/>
<protein>
    <submittedName>
        <fullName evidence="2">Uncharacterized protein</fullName>
    </submittedName>
</protein>
<keyword evidence="3" id="KW-1185">Reference proteome</keyword>
<dbReference type="AlphaFoldDB" id="V6KTQ2"/>
<comment type="caution">
    <text evidence="2">The sequence shown here is derived from an EMBL/GenBank/DDBJ whole genome shotgun (WGS) entry which is preliminary data.</text>
</comment>
<dbReference type="PATRIC" id="fig|1352936.5.peg.1891"/>
<dbReference type="Proteomes" id="UP000017984">
    <property type="component" value="Chromosome"/>
</dbReference>
<reference evidence="2 3" key="1">
    <citation type="journal article" date="2014" name="Genome Announc.">
        <title>Draft Genome Sequence of Streptomyces roseochromogenes subsp. oscitans DS 12.976, Producer of the Aminocoumarin Antibiotic Clorobiocin.</title>
        <authorList>
            <person name="Ruckert C."/>
            <person name="Kalinowski J."/>
            <person name="Heide L."/>
            <person name="Apel A.K."/>
        </authorList>
    </citation>
    <scope>NUCLEOTIDE SEQUENCE [LARGE SCALE GENOMIC DNA]</scope>
    <source>
        <strain evidence="2 3">DS 12.976</strain>
    </source>
</reference>
<gene>
    <name evidence="2" type="ORF">M878_08855</name>
</gene>
<dbReference type="EMBL" id="AWQX01000069">
    <property type="protein sequence ID" value="EST34771.1"/>
    <property type="molecule type" value="Genomic_DNA"/>
</dbReference>
<organism evidence="2 3">
    <name type="scientific">Streptomyces roseochromogenus subsp. oscitans DS 12.976</name>
    <dbReference type="NCBI Taxonomy" id="1352936"/>
    <lineage>
        <taxon>Bacteria</taxon>
        <taxon>Bacillati</taxon>
        <taxon>Actinomycetota</taxon>
        <taxon>Actinomycetes</taxon>
        <taxon>Kitasatosporales</taxon>
        <taxon>Streptomycetaceae</taxon>
        <taxon>Streptomyces</taxon>
    </lineage>
</organism>
<feature type="region of interest" description="Disordered" evidence="1">
    <location>
        <begin position="1"/>
        <end position="44"/>
    </location>
</feature>
<evidence type="ECO:0000313" key="3">
    <source>
        <dbReference type="Proteomes" id="UP000017984"/>
    </source>
</evidence>
<proteinExistence type="predicted"/>
<evidence type="ECO:0000313" key="2">
    <source>
        <dbReference type="EMBL" id="EST34771.1"/>
    </source>
</evidence>
<dbReference type="HOGENOM" id="CLU_3222803_0_0_11"/>
<feature type="compositionally biased region" description="Basic and acidic residues" evidence="1">
    <location>
        <begin position="34"/>
        <end position="44"/>
    </location>
</feature>
<accession>V6KTQ2</accession>
<evidence type="ECO:0000256" key="1">
    <source>
        <dbReference type="SAM" id="MobiDB-lite"/>
    </source>
</evidence>
<sequence length="44" mass="5116">MRGLAQKRDTDWQGVRAGSRPVKYERGGTPIRTRHPDDMCDWSK</sequence>
<feature type="compositionally biased region" description="Basic and acidic residues" evidence="1">
    <location>
        <begin position="1"/>
        <end position="11"/>
    </location>
</feature>
<name>V6KTQ2_STRRC</name>